<dbReference type="Pfam" id="PF12728">
    <property type="entry name" value="HTH_17"/>
    <property type="match status" value="1"/>
</dbReference>
<dbReference type="Proteomes" id="UP000199149">
    <property type="component" value="Unassembled WGS sequence"/>
</dbReference>
<dbReference type="OrthoDB" id="1003442at2"/>
<sequence length="126" mass="14915">MSSTNIKILKQCLNCGNMFEAQKTTTKYCSHKCNSQHYKLRKRLELKKEIEVDTKEKINKNFKAKTTQIDLLNIKDKDYLSVKEVAYLMNCNTKTVYRLIKCKKIKSTNLNERLTRIKKSEVEKLF</sequence>
<dbReference type="InterPro" id="IPR010093">
    <property type="entry name" value="SinI_DNA-bd"/>
</dbReference>
<evidence type="ECO:0000313" key="3">
    <source>
        <dbReference type="Proteomes" id="UP000199149"/>
    </source>
</evidence>
<accession>A0A1I4W8R0</accession>
<evidence type="ECO:0000313" key="2">
    <source>
        <dbReference type="EMBL" id="SFN10134.1"/>
    </source>
</evidence>
<gene>
    <name evidence="2" type="ORF">SAMN05421738_106201</name>
</gene>
<dbReference type="STRING" id="684065.SAMN05421738_106201"/>
<proteinExistence type="predicted"/>
<evidence type="ECO:0000259" key="1">
    <source>
        <dbReference type="Pfam" id="PF12728"/>
    </source>
</evidence>
<keyword evidence="3" id="KW-1185">Reference proteome</keyword>
<dbReference type="AlphaFoldDB" id="A0A1I4W8R0"/>
<dbReference type="GO" id="GO:0003677">
    <property type="term" value="F:DNA binding"/>
    <property type="evidence" value="ECO:0007669"/>
    <property type="project" value="InterPro"/>
</dbReference>
<dbReference type="EMBL" id="FOUZ01000006">
    <property type="protein sequence ID" value="SFN10134.1"/>
    <property type="molecule type" value="Genomic_DNA"/>
</dbReference>
<dbReference type="NCBIfam" id="TIGR01764">
    <property type="entry name" value="excise"/>
    <property type="match status" value="1"/>
</dbReference>
<dbReference type="RefSeq" id="WP_092908049.1">
    <property type="nucleotide sequence ID" value="NZ_FOUZ01000006.1"/>
</dbReference>
<feature type="domain" description="Helix-turn-helix" evidence="1">
    <location>
        <begin position="79"/>
        <end position="125"/>
    </location>
</feature>
<protein>
    <submittedName>
        <fullName evidence="2">DNA binding domain-containing protein, excisionase family</fullName>
    </submittedName>
</protein>
<reference evidence="3" key="1">
    <citation type="submission" date="2016-10" db="EMBL/GenBank/DDBJ databases">
        <authorList>
            <person name="Varghese N."/>
            <person name="Submissions S."/>
        </authorList>
    </citation>
    <scope>NUCLEOTIDE SEQUENCE [LARGE SCALE GENOMIC DNA]</scope>
    <source>
        <strain evidence="3">XJ109</strain>
    </source>
</reference>
<name>A0A1I4W8R0_9FLAO</name>
<dbReference type="InterPro" id="IPR041657">
    <property type="entry name" value="HTH_17"/>
</dbReference>
<organism evidence="2 3">
    <name type="scientific">Algoriella xinjiangensis</name>
    <dbReference type="NCBI Taxonomy" id="684065"/>
    <lineage>
        <taxon>Bacteria</taxon>
        <taxon>Pseudomonadati</taxon>
        <taxon>Bacteroidota</taxon>
        <taxon>Flavobacteriia</taxon>
        <taxon>Flavobacteriales</taxon>
        <taxon>Weeksellaceae</taxon>
        <taxon>Algoriella</taxon>
    </lineage>
</organism>